<sequence>MVQVEPSVALVEGLTRLTAAQVRGLVATALACGPGRRAVDRSDRWIIVAVVLVCLAAGWIVPLIGVAAGIAVVDLVVATRYIAVAIIDDYRVNRFDYRARAENGAADPSSITNAIRTSLPARIGVTSLVSAR</sequence>
<reference evidence="3" key="1">
    <citation type="submission" date="2019-06" db="EMBL/GenBank/DDBJ databases">
        <title>Gordonia isolated from sludge of a wastewater treatment plant.</title>
        <authorList>
            <person name="Tamura T."/>
            <person name="Aoyama K."/>
            <person name="Kang Y."/>
            <person name="Saito S."/>
            <person name="Akiyama N."/>
            <person name="Yazawa K."/>
            <person name="Gonoi T."/>
            <person name="Mikami Y."/>
        </authorList>
    </citation>
    <scope>NUCLEOTIDE SEQUENCE [LARGE SCALE GENOMIC DNA]</scope>
    <source>
        <strain evidence="3">NBRC 107697</strain>
    </source>
</reference>
<protein>
    <submittedName>
        <fullName evidence="2">Uncharacterized protein</fullName>
    </submittedName>
</protein>
<keyword evidence="3" id="KW-1185">Reference proteome</keyword>
<organism evidence="2 3">
    <name type="scientific">Gordonia crocea</name>
    <dbReference type="NCBI Taxonomy" id="589162"/>
    <lineage>
        <taxon>Bacteria</taxon>
        <taxon>Bacillati</taxon>
        <taxon>Actinomycetota</taxon>
        <taxon>Actinomycetes</taxon>
        <taxon>Mycobacteriales</taxon>
        <taxon>Gordoniaceae</taxon>
        <taxon>Gordonia</taxon>
    </lineage>
</organism>
<name>A0A7I9UZF5_9ACTN</name>
<gene>
    <name evidence="2" type="ORF">nbrc107697_26060</name>
</gene>
<feature type="transmembrane region" description="Helical" evidence="1">
    <location>
        <begin position="45"/>
        <end position="64"/>
    </location>
</feature>
<keyword evidence="1" id="KW-0472">Membrane</keyword>
<keyword evidence="1" id="KW-0812">Transmembrane</keyword>
<evidence type="ECO:0000313" key="2">
    <source>
        <dbReference type="EMBL" id="GED98567.1"/>
    </source>
</evidence>
<evidence type="ECO:0000313" key="3">
    <source>
        <dbReference type="Proteomes" id="UP000444980"/>
    </source>
</evidence>
<dbReference type="Proteomes" id="UP000444980">
    <property type="component" value="Unassembled WGS sequence"/>
</dbReference>
<dbReference type="EMBL" id="BJOU01000002">
    <property type="protein sequence ID" value="GED98567.1"/>
    <property type="molecule type" value="Genomic_DNA"/>
</dbReference>
<comment type="caution">
    <text evidence="2">The sequence shown here is derived from an EMBL/GenBank/DDBJ whole genome shotgun (WGS) entry which is preliminary data.</text>
</comment>
<accession>A0A7I9UZF5</accession>
<evidence type="ECO:0000256" key="1">
    <source>
        <dbReference type="SAM" id="Phobius"/>
    </source>
</evidence>
<dbReference type="AlphaFoldDB" id="A0A7I9UZF5"/>
<proteinExistence type="predicted"/>
<keyword evidence="1" id="KW-1133">Transmembrane helix</keyword>